<gene>
    <name evidence="1" type="ORF">AT302_12950</name>
</gene>
<dbReference type="InterPro" id="IPR010437">
    <property type="entry name" value="T3SS_SsaH/EsaH"/>
</dbReference>
<protein>
    <recommendedName>
        <fullName evidence="3">Type III secretion protein</fullName>
    </recommendedName>
</protein>
<reference evidence="2" key="1">
    <citation type="submission" date="2015-12" db="EMBL/GenBank/DDBJ databases">
        <title>Complete genome sequence of Pandoraea norimbergensis DSM 11628.</title>
        <authorList>
            <person name="Ee R."/>
            <person name="Lim Y.-L."/>
            <person name="Yong D."/>
            <person name="Yin W.-F."/>
            <person name="Chan K.-G."/>
        </authorList>
    </citation>
    <scope>NUCLEOTIDE SEQUENCE [LARGE SCALE GENOMIC DNA]</scope>
    <source>
        <strain evidence="2">DSM 11628</strain>
    </source>
</reference>
<proteinExistence type="predicted"/>
<sequence>MTSEAGETMPARQTDDIPAAGRWLDALTRQVVVELAFAGACHGMAAEARTILDALPCLVDDVETRQWLHAALLTALGDAGAAHAALAGDAKTVASDPAATQVLYEWLAATAALPASANDASRNLPAIHPFSRS</sequence>
<evidence type="ECO:0000313" key="1">
    <source>
        <dbReference type="EMBL" id="ALS60549.1"/>
    </source>
</evidence>
<dbReference type="RefSeq" id="WP_058377465.1">
    <property type="nucleotide sequence ID" value="NZ_CP013480.3"/>
</dbReference>
<keyword evidence="2" id="KW-1185">Reference proteome</keyword>
<dbReference type="EMBL" id="CP013480">
    <property type="protein sequence ID" value="ALS60549.1"/>
    <property type="molecule type" value="Genomic_DNA"/>
</dbReference>
<evidence type="ECO:0008006" key="3">
    <source>
        <dbReference type="Google" id="ProtNLM"/>
    </source>
</evidence>
<organism evidence="1 2">
    <name type="scientific">Pandoraea norimbergensis</name>
    <dbReference type="NCBI Taxonomy" id="93219"/>
    <lineage>
        <taxon>Bacteria</taxon>
        <taxon>Pseudomonadati</taxon>
        <taxon>Pseudomonadota</taxon>
        <taxon>Betaproteobacteria</taxon>
        <taxon>Burkholderiales</taxon>
        <taxon>Burkholderiaceae</taxon>
        <taxon>Pandoraea</taxon>
    </lineage>
</organism>
<evidence type="ECO:0000313" key="2">
    <source>
        <dbReference type="Proteomes" id="UP000060277"/>
    </source>
</evidence>
<accession>A0ABN4JKA3</accession>
<name>A0ABN4JKA3_9BURK</name>
<dbReference type="Pfam" id="PF06287">
    <property type="entry name" value="DUF1039"/>
    <property type="match status" value="1"/>
</dbReference>
<dbReference type="Proteomes" id="UP000060277">
    <property type="component" value="Chromosome"/>
</dbReference>